<name>A0A1D1VWP8_RAMVA</name>
<evidence type="ECO:0000256" key="9">
    <source>
        <dbReference type="ARBA" id="ARBA00053180"/>
    </source>
</evidence>
<dbReference type="SUPFAM" id="SSF53335">
    <property type="entry name" value="S-adenosyl-L-methionine-dependent methyltransferases"/>
    <property type="match status" value="1"/>
</dbReference>
<dbReference type="GO" id="GO:0032259">
    <property type="term" value="P:methylation"/>
    <property type="evidence" value="ECO:0007669"/>
    <property type="project" value="UniProtKB-KW"/>
</dbReference>
<dbReference type="FunFam" id="3.40.50.150:FF:000077">
    <property type="entry name" value="HemK methyltransferase family member 2"/>
    <property type="match status" value="1"/>
</dbReference>
<comment type="similarity">
    <text evidence="2">Belongs to the eukaryotic/archaeal PrmC-related family.</text>
</comment>
<dbReference type="Pfam" id="PF05175">
    <property type="entry name" value="MTS"/>
    <property type="match status" value="1"/>
</dbReference>
<evidence type="ECO:0000256" key="11">
    <source>
        <dbReference type="ARBA" id="ARBA00075330"/>
    </source>
</evidence>
<evidence type="ECO:0000256" key="12">
    <source>
        <dbReference type="ARBA" id="ARBA00076540"/>
    </source>
</evidence>
<evidence type="ECO:0000256" key="1">
    <source>
        <dbReference type="ARBA" id="ARBA00004123"/>
    </source>
</evidence>
<dbReference type="PROSITE" id="PS00092">
    <property type="entry name" value="N6_MTASE"/>
    <property type="match status" value="1"/>
</dbReference>
<comment type="catalytic activity">
    <reaction evidence="7">
        <text>L-lysyl-[histone] + S-adenosyl-L-methionine = N(6)-methyl-L-lysyl-[histone] + S-adenosyl-L-homocysteine + H(+)</text>
        <dbReference type="Rhea" id="RHEA:10024"/>
        <dbReference type="Rhea" id="RHEA-COMP:9845"/>
        <dbReference type="Rhea" id="RHEA-COMP:9846"/>
        <dbReference type="ChEBI" id="CHEBI:15378"/>
        <dbReference type="ChEBI" id="CHEBI:29969"/>
        <dbReference type="ChEBI" id="CHEBI:57856"/>
        <dbReference type="ChEBI" id="CHEBI:59789"/>
        <dbReference type="ChEBI" id="CHEBI:61929"/>
    </reaction>
    <physiologicalReaction direction="left-to-right" evidence="7">
        <dbReference type="Rhea" id="RHEA:10025"/>
    </physiologicalReaction>
</comment>
<dbReference type="Gene3D" id="3.40.50.150">
    <property type="entry name" value="Vaccinia Virus protein VP39"/>
    <property type="match status" value="1"/>
</dbReference>
<evidence type="ECO:0000256" key="13">
    <source>
        <dbReference type="ARBA" id="ARBA00080992"/>
    </source>
</evidence>
<organism evidence="18 19">
    <name type="scientific">Ramazzottius varieornatus</name>
    <name type="common">Water bear</name>
    <name type="synonym">Tardigrade</name>
    <dbReference type="NCBI Taxonomy" id="947166"/>
    <lineage>
        <taxon>Eukaryota</taxon>
        <taxon>Metazoa</taxon>
        <taxon>Ecdysozoa</taxon>
        <taxon>Tardigrada</taxon>
        <taxon>Eutardigrada</taxon>
        <taxon>Parachela</taxon>
        <taxon>Hypsibioidea</taxon>
        <taxon>Ramazzottiidae</taxon>
        <taxon>Ramazzottius</taxon>
    </lineage>
</organism>
<dbReference type="InterPro" id="IPR002052">
    <property type="entry name" value="DNA_methylase_N6_adenine_CS"/>
</dbReference>
<reference evidence="18 19" key="1">
    <citation type="journal article" date="2016" name="Nat. Commun.">
        <title>Extremotolerant tardigrade genome and improved radiotolerance of human cultured cells by tardigrade-unique protein.</title>
        <authorList>
            <person name="Hashimoto T."/>
            <person name="Horikawa D.D."/>
            <person name="Saito Y."/>
            <person name="Kuwahara H."/>
            <person name="Kozuka-Hata H."/>
            <person name="Shin-I T."/>
            <person name="Minakuchi Y."/>
            <person name="Ohishi K."/>
            <person name="Motoyama A."/>
            <person name="Aizu T."/>
            <person name="Enomoto A."/>
            <person name="Kondo K."/>
            <person name="Tanaka S."/>
            <person name="Hara Y."/>
            <person name="Koshikawa S."/>
            <person name="Sagara H."/>
            <person name="Miura T."/>
            <person name="Yokobori S."/>
            <person name="Miyagawa K."/>
            <person name="Suzuki Y."/>
            <person name="Kubo T."/>
            <person name="Oyama M."/>
            <person name="Kohara Y."/>
            <person name="Fujiyama A."/>
            <person name="Arakawa K."/>
            <person name="Katayama T."/>
            <person name="Toyoda A."/>
            <person name="Kunieda T."/>
        </authorList>
    </citation>
    <scope>NUCLEOTIDE SEQUENCE [LARGE SCALE GENOMIC DNA]</scope>
    <source>
        <strain evidence="18 19">YOKOZUNA-1</strain>
    </source>
</reference>
<evidence type="ECO:0000256" key="6">
    <source>
        <dbReference type="ARBA" id="ARBA00023242"/>
    </source>
</evidence>
<evidence type="ECO:0000256" key="3">
    <source>
        <dbReference type="ARBA" id="ARBA00022603"/>
    </source>
</evidence>
<evidence type="ECO:0000256" key="8">
    <source>
        <dbReference type="ARBA" id="ARBA00050903"/>
    </source>
</evidence>
<sequence>MSFSTPNTSHLSQPRFSSVYEPAEDSFLFLDALEKDWSTITALRPALCLEMGCGSGIISAFVASNLAAPCHMLCADLNPSAVSATAVTFSTNPATSIHCSWDLMTGNLASTLLPAAAGAVHLILFNPPYVVTSSVELDEGDLSSKAWAGGHRGREVTDRFFVQAQELLAPDGLLYCVLLQENNLEEVRAMMGNYGLSMDLIMSRRCRNEHLHVVCFRRKTIRLFTHNNLVD</sequence>
<dbReference type="InterPro" id="IPR007848">
    <property type="entry name" value="Small_mtfrase_dom"/>
</dbReference>
<evidence type="ECO:0000256" key="2">
    <source>
        <dbReference type="ARBA" id="ARBA00006149"/>
    </source>
</evidence>
<dbReference type="GO" id="GO:0036009">
    <property type="term" value="F:protein-glutamine N-methyltransferase activity"/>
    <property type="evidence" value="ECO:0007669"/>
    <property type="project" value="UniProtKB-ARBA"/>
</dbReference>
<evidence type="ECO:0000256" key="15">
    <source>
        <dbReference type="ARBA" id="ARBA00093624"/>
    </source>
</evidence>
<dbReference type="InterPro" id="IPR029063">
    <property type="entry name" value="SAM-dependent_MTases_sf"/>
</dbReference>
<dbReference type="OrthoDB" id="406152at2759"/>
<dbReference type="GO" id="GO:0005634">
    <property type="term" value="C:nucleus"/>
    <property type="evidence" value="ECO:0007669"/>
    <property type="project" value="UniProtKB-SubCell"/>
</dbReference>
<evidence type="ECO:0000313" key="18">
    <source>
        <dbReference type="EMBL" id="GAV05880.1"/>
    </source>
</evidence>
<evidence type="ECO:0000313" key="19">
    <source>
        <dbReference type="Proteomes" id="UP000186922"/>
    </source>
</evidence>
<dbReference type="GO" id="GO:0035657">
    <property type="term" value="C:eRF1 methyltransferase complex"/>
    <property type="evidence" value="ECO:0007669"/>
    <property type="project" value="TreeGrafter"/>
</dbReference>
<evidence type="ECO:0000256" key="5">
    <source>
        <dbReference type="ARBA" id="ARBA00022691"/>
    </source>
</evidence>
<dbReference type="Proteomes" id="UP000186922">
    <property type="component" value="Unassembled WGS sequence"/>
</dbReference>
<dbReference type="EMBL" id="BDGG01000012">
    <property type="protein sequence ID" value="GAV05880.1"/>
    <property type="molecule type" value="Genomic_DNA"/>
</dbReference>
<keyword evidence="19" id="KW-1185">Reference proteome</keyword>
<comment type="catalytic activity">
    <reaction evidence="8">
        <text>methylarsonous acid + S-adenosyl-L-methionine = dimethylarsinate + S-adenosyl-L-homocysteine + 2 H(+)</text>
        <dbReference type="Rhea" id="RHEA:11684"/>
        <dbReference type="ChEBI" id="CHEBI:15378"/>
        <dbReference type="ChEBI" id="CHEBI:16223"/>
        <dbReference type="ChEBI" id="CHEBI:17826"/>
        <dbReference type="ChEBI" id="CHEBI:57856"/>
        <dbReference type="ChEBI" id="CHEBI:59789"/>
    </reaction>
</comment>
<keyword evidence="5" id="KW-0949">S-adenosyl-L-methionine</keyword>
<dbReference type="STRING" id="947166.A0A1D1VWP8"/>
<evidence type="ECO:0000256" key="10">
    <source>
        <dbReference type="ARBA" id="ARBA00062344"/>
    </source>
</evidence>
<evidence type="ECO:0000256" key="14">
    <source>
        <dbReference type="ARBA" id="ARBA00083337"/>
    </source>
</evidence>
<evidence type="ECO:0000256" key="4">
    <source>
        <dbReference type="ARBA" id="ARBA00022679"/>
    </source>
</evidence>
<keyword evidence="4" id="KW-0808">Transferase</keyword>
<evidence type="ECO:0000259" key="17">
    <source>
        <dbReference type="Pfam" id="PF05175"/>
    </source>
</evidence>
<keyword evidence="3" id="KW-0489">Methyltransferase</keyword>
<feature type="domain" description="Methyltransferase small" evidence="17">
    <location>
        <begin position="47"/>
        <end position="134"/>
    </location>
</feature>
<evidence type="ECO:0000256" key="7">
    <source>
        <dbReference type="ARBA" id="ARBA00048619"/>
    </source>
</evidence>
<proteinExistence type="inferred from homology"/>
<dbReference type="PANTHER" id="PTHR45875:SF1">
    <property type="entry name" value="METHYLTRANSFERASE N6AMT1"/>
    <property type="match status" value="1"/>
</dbReference>
<comment type="function">
    <text evidence="9">Methyltransferase that can methylate proteins and, to a lower extent, arsenic. Catalytic subunit of a heterodimer with TRMT112, which monomethylates 'Lys-12' of histone H4 (H4K12me1), a modification present at the promoters of numerous genes encoding cell cycle regulators. Catalytic subunit of a heterodimer with TRMT112, which catalyzes N5-methylation of Glu residue of proteins with a Gly-Gln-Xaa-Xaa-Xaa-Arg motif. Methylates ETF1 on 'Gln-185'; ETF1 needs to be complexed to ERF3 in its GTP-bound form to be efficiently methylated. May also play a role in the modulation of arsenic-induced toxicity by mediating the conversion of monomethylarsonous acid (3+) into the less toxic dimethylarsonic acid. It however only plays a limited role in arsenic metabolism compared with AS3MT.</text>
</comment>
<dbReference type="AlphaFoldDB" id="A0A1D1VWP8"/>
<comment type="subunit">
    <text evidence="10">Heterodimer; heterodimerization with TRMT112 is required for S-adenosyl-L-methionine-binding.</text>
</comment>
<keyword evidence="6" id="KW-0539">Nucleus</keyword>
<dbReference type="GO" id="GO:0003676">
    <property type="term" value="F:nucleic acid binding"/>
    <property type="evidence" value="ECO:0007669"/>
    <property type="project" value="InterPro"/>
</dbReference>
<dbReference type="InterPro" id="IPR052190">
    <property type="entry name" value="Euk-Arch_PrmC-MTase"/>
</dbReference>
<evidence type="ECO:0000256" key="16">
    <source>
        <dbReference type="ARBA" id="ARBA00093667"/>
    </source>
</evidence>
<dbReference type="CDD" id="cd02440">
    <property type="entry name" value="AdoMet_MTases"/>
    <property type="match status" value="1"/>
</dbReference>
<gene>
    <name evidence="18" type="primary">RvY_15943-1</name>
    <name evidence="18" type="synonym">RvY_15943.1</name>
    <name evidence="18" type="ORF">RvY_15943</name>
</gene>
<dbReference type="PANTHER" id="PTHR45875">
    <property type="entry name" value="METHYLTRANSFERASE N6AMT1"/>
    <property type="match status" value="1"/>
</dbReference>
<comment type="subcellular location">
    <subcellularLocation>
        <location evidence="1">Nucleus</location>
    </subcellularLocation>
</comment>
<comment type="caution">
    <text evidence="18">The sequence shown here is derived from an EMBL/GenBank/DDBJ whole genome shotgun (WGS) entry which is preliminary data.</text>
</comment>
<protein>
    <recommendedName>
        <fullName evidence="15">Methyltransferase HEMK2</fullName>
    </recommendedName>
    <alternativeName>
        <fullName evidence="14">HemK methyltransferase family member 2</fullName>
    </alternativeName>
    <alternativeName>
        <fullName evidence="12">Lysine N-methyltransferase 9</fullName>
    </alternativeName>
    <alternativeName>
        <fullName evidence="11">Methylarsonite methyltransferase N6AMT1</fullName>
    </alternativeName>
    <alternativeName>
        <fullName evidence="16">Methyltransferase N6AMT1</fullName>
    </alternativeName>
    <alternativeName>
        <fullName evidence="13">Protein N(5)-glutamine methyltransferase</fullName>
    </alternativeName>
</protein>
<accession>A0A1D1VWP8</accession>